<sequence length="447" mass="47804">MAGMGGLHAMRRYYLLLLILWIHCGDLFTAWLYDAGNFPAASMLRPSRDATIIITAALCLLVCRLPRDMLIAIVLYGALALVHIPVGLAYGVSLPIIIGSFGSLMIPPLLFLVGYYCIRNTAELQRSASFIVLIALASTAFGTWDIGHTEFWTHTLRFPEYSAQIKGVLPRSTHPETALPWNFYMGTMENLQRRAAGLLAAPLAQGSFLAIAALLALAMNHRYLRDRAGLCLRLLLCAMLLAGVWMSGTRGAMLMAGIALLGYALSARQLSGPPWVRLMLASIVLAGFLAASASLIIKTIFFLDGSSIGHWTALQKNLQDLPQVLLLGGGLGRQGAVAGTLFLSSLGGGEGAIFSIAFQIGVPGALVFLYFYGRAMLLALNGYRQHQETLGLALFYLAAGMTITLVTSEHILSVSGSAALWLMLGGAVRAFGALDTGSAVPTSQALR</sequence>
<evidence type="ECO:0000313" key="2">
    <source>
        <dbReference type="EMBL" id="AVO54527.1"/>
    </source>
</evidence>
<organism evidence="2 3">
    <name type="scientific">Ectopseudomonas mendocina</name>
    <name type="common">Pseudomonas mendocina</name>
    <dbReference type="NCBI Taxonomy" id="300"/>
    <lineage>
        <taxon>Bacteria</taxon>
        <taxon>Pseudomonadati</taxon>
        <taxon>Pseudomonadota</taxon>
        <taxon>Gammaproteobacteria</taxon>
        <taxon>Pseudomonadales</taxon>
        <taxon>Pseudomonadaceae</taxon>
        <taxon>Ectopseudomonas</taxon>
    </lineage>
</organism>
<feature type="transmembrane region" description="Helical" evidence="1">
    <location>
        <begin position="393"/>
        <end position="412"/>
    </location>
</feature>
<feature type="transmembrane region" description="Helical" evidence="1">
    <location>
        <begin position="45"/>
        <end position="63"/>
    </location>
</feature>
<protein>
    <recommendedName>
        <fullName evidence="4">D-xylose transport system permease protein</fullName>
    </recommendedName>
</protein>
<gene>
    <name evidence="2" type="ORF">C7A17_17745</name>
</gene>
<dbReference type="Proteomes" id="UP000238327">
    <property type="component" value="Chromosome"/>
</dbReference>
<name>A0A2R3QRY6_ECTME</name>
<keyword evidence="1" id="KW-0812">Transmembrane</keyword>
<evidence type="ECO:0008006" key="4">
    <source>
        <dbReference type="Google" id="ProtNLM"/>
    </source>
</evidence>
<feature type="transmembrane region" description="Helical" evidence="1">
    <location>
        <begin position="230"/>
        <end position="263"/>
    </location>
</feature>
<feature type="transmembrane region" description="Helical" evidence="1">
    <location>
        <begin position="12"/>
        <end position="33"/>
    </location>
</feature>
<keyword evidence="1" id="KW-0472">Membrane</keyword>
<evidence type="ECO:0000313" key="3">
    <source>
        <dbReference type="Proteomes" id="UP000238327"/>
    </source>
</evidence>
<dbReference type="OrthoDB" id="8478596at2"/>
<feature type="transmembrane region" description="Helical" evidence="1">
    <location>
        <begin position="96"/>
        <end position="118"/>
    </location>
</feature>
<keyword evidence="1" id="KW-1133">Transmembrane helix</keyword>
<feature type="transmembrane region" description="Helical" evidence="1">
    <location>
        <begin position="70"/>
        <end position="90"/>
    </location>
</feature>
<feature type="transmembrane region" description="Helical" evidence="1">
    <location>
        <begin position="275"/>
        <end position="303"/>
    </location>
</feature>
<proteinExistence type="predicted"/>
<dbReference type="AlphaFoldDB" id="A0A2R3QRY6"/>
<accession>A0A2R3QRY6</accession>
<reference evidence="2 3" key="1">
    <citation type="submission" date="2018-03" db="EMBL/GenBank/DDBJ databases">
        <title>Complete genome sequence and methylome analysis of Pseudomonas mendocina NEB 698.</title>
        <authorList>
            <person name="Morgan R.D."/>
        </authorList>
    </citation>
    <scope>NUCLEOTIDE SEQUENCE [LARGE SCALE GENOMIC DNA]</scope>
    <source>
        <strain evidence="2 3">NEB698</strain>
    </source>
</reference>
<evidence type="ECO:0000256" key="1">
    <source>
        <dbReference type="SAM" id="Phobius"/>
    </source>
</evidence>
<feature type="transmembrane region" description="Helical" evidence="1">
    <location>
        <begin position="418"/>
        <end position="440"/>
    </location>
</feature>
<feature type="transmembrane region" description="Helical" evidence="1">
    <location>
        <begin position="195"/>
        <end position="218"/>
    </location>
</feature>
<dbReference type="STRING" id="1001585.MDS_1413"/>
<feature type="transmembrane region" description="Helical" evidence="1">
    <location>
        <begin position="130"/>
        <end position="147"/>
    </location>
</feature>
<dbReference type="EMBL" id="CP027657">
    <property type="protein sequence ID" value="AVO54527.1"/>
    <property type="molecule type" value="Genomic_DNA"/>
</dbReference>
<feature type="transmembrane region" description="Helical" evidence="1">
    <location>
        <begin position="352"/>
        <end position="372"/>
    </location>
</feature>